<keyword evidence="11 14" id="KW-0472">Membrane</keyword>
<dbReference type="Proteomes" id="UP000054408">
    <property type="component" value="Unassembled WGS sequence"/>
</dbReference>
<comment type="subcellular location">
    <subcellularLocation>
        <location evidence="1">Mitochondrion inner membrane</location>
        <topology evidence="1">Single-pass membrane protein</topology>
    </subcellularLocation>
</comment>
<evidence type="ECO:0000256" key="1">
    <source>
        <dbReference type="ARBA" id="ARBA00004434"/>
    </source>
</evidence>
<evidence type="ECO:0000256" key="4">
    <source>
        <dbReference type="ARBA" id="ARBA00022448"/>
    </source>
</evidence>
<evidence type="ECO:0000256" key="2">
    <source>
        <dbReference type="ARBA" id="ARBA00007260"/>
    </source>
</evidence>
<protein>
    <recommendedName>
        <fullName evidence="3">NADH dehydrogenase [ubiquinone] 1 beta subcomplex subunit 4</fullName>
    </recommendedName>
    <alternativeName>
        <fullName evidence="12">Complex I-B15</fullName>
    </alternativeName>
    <alternativeName>
        <fullName evidence="13">NADH-ubiquinone oxidoreductase B15 subunit</fullName>
    </alternativeName>
</protein>
<evidence type="ECO:0000256" key="6">
    <source>
        <dbReference type="ARBA" id="ARBA00022692"/>
    </source>
</evidence>
<evidence type="ECO:0000256" key="9">
    <source>
        <dbReference type="ARBA" id="ARBA00022989"/>
    </source>
</evidence>
<sequence length="79" mass="9055">MPLFNYPLGLGVIKNKAIEEWAHFRENTHKTFKFTKRTSLYGIVFCIAVPAVVHSFVKEEELKKTAVGVTNHSKSQDYL</sequence>
<keyword evidence="10" id="KW-0496">Mitochondrion</keyword>
<dbReference type="EMBL" id="GL349445">
    <property type="protein sequence ID" value="KNC47093.1"/>
    <property type="molecule type" value="Genomic_DNA"/>
</dbReference>
<evidence type="ECO:0000313" key="15">
    <source>
        <dbReference type="EMBL" id="KNC47093.1"/>
    </source>
</evidence>
<keyword evidence="8" id="KW-0249">Electron transport</keyword>
<keyword evidence="6 14" id="KW-0812">Transmembrane</keyword>
<evidence type="ECO:0000256" key="7">
    <source>
        <dbReference type="ARBA" id="ARBA00022792"/>
    </source>
</evidence>
<evidence type="ECO:0000256" key="14">
    <source>
        <dbReference type="SAM" id="Phobius"/>
    </source>
</evidence>
<dbReference type="GO" id="GO:0005743">
    <property type="term" value="C:mitochondrial inner membrane"/>
    <property type="evidence" value="ECO:0007669"/>
    <property type="project" value="UniProtKB-SubCell"/>
</dbReference>
<keyword evidence="16" id="KW-1185">Reference proteome</keyword>
<comment type="similarity">
    <text evidence="2">Belongs to the complex I NDUFB4 subunit family.</text>
</comment>
<name>A0A0L0D737_THETB</name>
<gene>
    <name evidence="15" type="ORF">AMSG_03519</name>
</gene>
<evidence type="ECO:0000256" key="3">
    <source>
        <dbReference type="ARBA" id="ARBA00018681"/>
    </source>
</evidence>
<evidence type="ECO:0000256" key="10">
    <source>
        <dbReference type="ARBA" id="ARBA00023128"/>
    </source>
</evidence>
<organism evidence="15 16">
    <name type="scientific">Thecamonas trahens ATCC 50062</name>
    <dbReference type="NCBI Taxonomy" id="461836"/>
    <lineage>
        <taxon>Eukaryota</taxon>
        <taxon>Apusozoa</taxon>
        <taxon>Apusomonadida</taxon>
        <taxon>Apusomonadidae</taxon>
        <taxon>Thecamonas</taxon>
    </lineage>
</organism>
<dbReference type="InterPro" id="IPR009866">
    <property type="entry name" value="NADH_UbQ_OxRdtase_NDUFB4_su"/>
</dbReference>
<evidence type="ECO:0000256" key="8">
    <source>
        <dbReference type="ARBA" id="ARBA00022982"/>
    </source>
</evidence>
<evidence type="ECO:0000256" key="5">
    <source>
        <dbReference type="ARBA" id="ARBA00022660"/>
    </source>
</evidence>
<reference evidence="15 16" key="1">
    <citation type="submission" date="2010-05" db="EMBL/GenBank/DDBJ databases">
        <title>The Genome Sequence of Thecamonas trahens ATCC 50062.</title>
        <authorList>
            <consortium name="The Broad Institute Genome Sequencing Platform"/>
            <person name="Russ C."/>
            <person name="Cuomo C."/>
            <person name="Shea T."/>
            <person name="Young S.K."/>
            <person name="Zeng Q."/>
            <person name="Koehrsen M."/>
            <person name="Haas B."/>
            <person name="Borodovsky M."/>
            <person name="Guigo R."/>
            <person name="Alvarado L."/>
            <person name="Berlin A."/>
            <person name="Bochicchio J."/>
            <person name="Borenstein D."/>
            <person name="Chapman S."/>
            <person name="Chen Z."/>
            <person name="Freedman E."/>
            <person name="Gellesch M."/>
            <person name="Goldberg J."/>
            <person name="Griggs A."/>
            <person name="Gujja S."/>
            <person name="Heilman E."/>
            <person name="Heiman D."/>
            <person name="Hepburn T."/>
            <person name="Howarth C."/>
            <person name="Jen D."/>
            <person name="Larson L."/>
            <person name="Mehta T."/>
            <person name="Park D."/>
            <person name="Pearson M."/>
            <person name="Roberts A."/>
            <person name="Saif S."/>
            <person name="Shenoy N."/>
            <person name="Sisk P."/>
            <person name="Stolte C."/>
            <person name="Sykes S."/>
            <person name="Thomson T."/>
            <person name="Walk T."/>
            <person name="White J."/>
            <person name="Yandava C."/>
            <person name="Burger G."/>
            <person name="Gray M.W."/>
            <person name="Holland P.W.H."/>
            <person name="King N."/>
            <person name="Lang F.B.F."/>
            <person name="Roger A.J."/>
            <person name="Ruiz-Trillo I."/>
            <person name="Lander E."/>
            <person name="Nusbaum C."/>
        </authorList>
    </citation>
    <scope>NUCLEOTIDE SEQUENCE [LARGE SCALE GENOMIC DNA]</scope>
    <source>
        <strain evidence="15 16">ATCC 50062</strain>
    </source>
</reference>
<evidence type="ECO:0000256" key="11">
    <source>
        <dbReference type="ARBA" id="ARBA00023136"/>
    </source>
</evidence>
<evidence type="ECO:0000256" key="13">
    <source>
        <dbReference type="ARBA" id="ARBA00030987"/>
    </source>
</evidence>
<proteinExistence type="inferred from homology"/>
<dbReference type="GeneID" id="25563115"/>
<dbReference type="Pfam" id="PF07225">
    <property type="entry name" value="NDUF_B4"/>
    <property type="match status" value="1"/>
</dbReference>
<dbReference type="RefSeq" id="XP_013759871.1">
    <property type="nucleotide sequence ID" value="XM_013904417.1"/>
</dbReference>
<dbReference type="OrthoDB" id="504268at2759"/>
<keyword evidence="4" id="KW-0813">Transport</keyword>
<evidence type="ECO:0000256" key="12">
    <source>
        <dbReference type="ARBA" id="ARBA00030212"/>
    </source>
</evidence>
<keyword evidence="7" id="KW-0999">Mitochondrion inner membrane</keyword>
<keyword evidence="5" id="KW-0679">Respiratory chain</keyword>
<evidence type="ECO:0000313" key="16">
    <source>
        <dbReference type="Proteomes" id="UP000054408"/>
    </source>
</evidence>
<feature type="transmembrane region" description="Helical" evidence="14">
    <location>
        <begin position="39"/>
        <end position="57"/>
    </location>
</feature>
<dbReference type="AlphaFoldDB" id="A0A0L0D737"/>
<keyword evidence="9 14" id="KW-1133">Transmembrane helix</keyword>
<accession>A0A0L0D737</accession>